<sequence>MNKLKREDAFTRLNMAKINQEWRSILRQLKCEELKEEIKCVEVFCGESIEHKNQVIRRLLCDLDESEELYATMLHAHVENIERIITLHSERLKFWHEWYVTEKQSMLGRFHGQMARYRVRKDAAQEDLECICFALETEITQDEQTAEEEHTKRTDDLRNSMTIRLEEVTKDCEQSMELLWTDFQQVLNTYLTYTQEFHDEYLDLKRRDEEDTKLIQAHYFEVARNTETIAELRYQLTATREEKDFTVAQLERFKSRLLERYDQSKGALVVGAKEDKERIRRLVVSSSSAIRQLQGVVKRGNVILQLVSICRKLETEREKVIPFNNEAVKKWSEIEESQKDDFKN</sequence>
<evidence type="ECO:0000256" key="5">
    <source>
        <dbReference type="ARBA" id="ARBA00023069"/>
    </source>
</evidence>
<evidence type="ECO:0000256" key="7">
    <source>
        <dbReference type="ARBA" id="ARBA00023273"/>
    </source>
</evidence>
<comment type="similarity">
    <text evidence="9">Belongs to the DRC2 family.</text>
</comment>
<comment type="subcellular location">
    <subcellularLocation>
        <location evidence="1">Cytoplasm</location>
        <location evidence="1">Cytoskeleton</location>
        <location evidence="1">Flagellum axoneme</location>
    </subcellularLocation>
    <subcellularLocation>
        <location evidence="8">Cytoplasm</location>
        <location evidence="8">Cytoskeleton</location>
        <location evidence="8">Flagellum basal body</location>
    </subcellularLocation>
</comment>
<evidence type="ECO:0000313" key="16">
    <source>
        <dbReference type="Proteomes" id="UP000092461"/>
    </source>
</evidence>
<accession>A0A1B0GHK4</accession>
<organism evidence="15 16">
    <name type="scientific">Lutzomyia longipalpis</name>
    <name type="common">Sand fly</name>
    <dbReference type="NCBI Taxonomy" id="7200"/>
    <lineage>
        <taxon>Eukaryota</taxon>
        <taxon>Metazoa</taxon>
        <taxon>Ecdysozoa</taxon>
        <taxon>Arthropoda</taxon>
        <taxon>Hexapoda</taxon>
        <taxon>Insecta</taxon>
        <taxon>Pterygota</taxon>
        <taxon>Neoptera</taxon>
        <taxon>Endopterygota</taxon>
        <taxon>Diptera</taxon>
        <taxon>Nematocera</taxon>
        <taxon>Psychodoidea</taxon>
        <taxon>Psychodidae</taxon>
        <taxon>Lutzomyia</taxon>
        <taxon>Lutzomyia</taxon>
    </lineage>
</organism>
<dbReference type="InterPro" id="IPR039505">
    <property type="entry name" value="DRC1/2_N"/>
</dbReference>
<dbReference type="EnsemblMetazoa" id="LLOJ001518-RA">
    <property type="protein sequence ID" value="LLOJ001518-PA"/>
    <property type="gene ID" value="LLOJ001518"/>
</dbReference>
<dbReference type="EMBL" id="AJWK01005261">
    <property type="status" value="NOT_ANNOTATED_CDS"/>
    <property type="molecule type" value="Genomic_DNA"/>
</dbReference>
<evidence type="ECO:0000313" key="14">
    <source>
        <dbReference type="EMBL" id="MBC1178958.1"/>
    </source>
</evidence>
<evidence type="ECO:0000256" key="9">
    <source>
        <dbReference type="ARBA" id="ARBA00038424"/>
    </source>
</evidence>
<dbReference type="VEuPathDB" id="VectorBase:LLOJ001518"/>
<evidence type="ECO:0000256" key="8">
    <source>
        <dbReference type="ARBA" id="ARBA00037841"/>
    </source>
</evidence>
<reference evidence="16" key="1">
    <citation type="submission" date="2012-05" db="EMBL/GenBank/DDBJ databases">
        <title>Whole Genome Assembly of Lutzomyia longipalpis.</title>
        <authorList>
            <person name="Richards S."/>
            <person name="Qu C."/>
            <person name="Dillon R."/>
            <person name="Worley K."/>
            <person name="Scherer S."/>
            <person name="Batterton M."/>
            <person name="Taylor A."/>
            <person name="Hawes A."/>
            <person name="Hernandez B."/>
            <person name="Kovar C."/>
            <person name="Mandapat C."/>
            <person name="Pham C."/>
            <person name="Qu C."/>
            <person name="Jing C."/>
            <person name="Bess C."/>
            <person name="Bandaranaike D."/>
            <person name="Ngo D."/>
            <person name="Ongeri F."/>
            <person name="Arias F."/>
            <person name="Lara F."/>
            <person name="Weissenberger G."/>
            <person name="Kamau G."/>
            <person name="Han H."/>
            <person name="Shen H."/>
            <person name="Dinh H."/>
            <person name="Khalil I."/>
            <person name="Jones J."/>
            <person name="Shafer J."/>
            <person name="Jayaseelan J."/>
            <person name="Quiroz J."/>
            <person name="Blankenburg K."/>
            <person name="Nguyen L."/>
            <person name="Jackson L."/>
            <person name="Francisco L."/>
            <person name="Tang L.-Y."/>
            <person name="Pu L.-L."/>
            <person name="Perales L."/>
            <person name="Lorensuhewa L."/>
            <person name="Munidasa M."/>
            <person name="Coyle M."/>
            <person name="Taylor M."/>
            <person name="Puazo M."/>
            <person name="Firestine M."/>
            <person name="Scheel M."/>
            <person name="Javaid M."/>
            <person name="Wang M."/>
            <person name="Li M."/>
            <person name="Tabassum N."/>
            <person name="Saada N."/>
            <person name="Osuji N."/>
            <person name="Aqrawi P."/>
            <person name="Fu Q."/>
            <person name="Thornton R."/>
            <person name="Raj R."/>
            <person name="Goodspeed R."/>
            <person name="Mata R."/>
            <person name="Najjar R."/>
            <person name="Gubbala S."/>
            <person name="Lee S."/>
            <person name="Denson S."/>
            <person name="Patil S."/>
            <person name="Macmil S."/>
            <person name="Qi S."/>
            <person name="Matskevitch T."/>
            <person name="Palculict T."/>
            <person name="Mathew T."/>
            <person name="Vee V."/>
            <person name="Velamala V."/>
            <person name="Korchina V."/>
            <person name="Cai W."/>
            <person name="Liu W."/>
            <person name="Dai W."/>
            <person name="Zou X."/>
            <person name="Zhu Y."/>
            <person name="Zhang Y."/>
            <person name="Wu Y.-Q."/>
            <person name="Xin Y."/>
            <person name="Nazarath L."/>
            <person name="Kovar C."/>
            <person name="Han Y."/>
            <person name="Muzny D."/>
            <person name="Gibbs R."/>
        </authorList>
    </citation>
    <scope>NUCLEOTIDE SEQUENCE [LARGE SCALE GENOMIC DNA]</scope>
    <source>
        <strain evidence="16">Jacobina</strain>
    </source>
</reference>
<dbReference type="AlphaFoldDB" id="A0A1B0GHK4"/>
<keyword evidence="4" id="KW-0175">Coiled coil</keyword>
<reference evidence="14" key="2">
    <citation type="journal article" date="2020" name="BMC">
        <title>Leishmania infection induces a limited differential gene expression in the sand fly midgut.</title>
        <authorList>
            <person name="Coutinho-Abreu I.V."/>
            <person name="Serafim T.D."/>
            <person name="Meneses C."/>
            <person name="Kamhawi S."/>
            <person name="Oliveira F."/>
            <person name="Valenzuela J.G."/>
        </authorList>
    </citation>
    <scope>NUCLEOTIDE SEQUENCE</scope>
    <source>
        <strain evidence="14">Jacobina</strain>
        <tissue evidence="14">Midgut</tissue>
    </source>
</reference>
<evidence type="ECO:0000256" key="2">
    <source>
        <dbReference type="ARBA" id="ARBA00022490"/>
    </source>
</evidence>
<keyword evidence="5" id="KW-0969">Cilium</keyword>
<name>A0A1B0GHK4_LUTLO</name>
<dbReference type="Pfam" id="PF14772">
    <property type="entry name" value="NYD-SP28"/>
    <property type="match status" value="1"/>
</dbReference>
<dbReference type="PANTHER" id="PTHR21625">
    <property type="entry name" value="NYD-SP28 PROTEIN"/>
    <property type="match status" value="1"/>
</dbReference>
<dbReference type="GO" id="GO:0003352">
    <property type="term" value="P:regulation of cilium movement"/>
    <property type="evidence" value="ECO:0007669"/>
    <property type="project" value="TreeGrafter"/>
</dbReference>
<keyword evidence="16" id="KW-1185">Reference proteome</keyword>
<keyword evidence="3" id="KW-0282">Flagellum</keyword>
<dbReference type="InterPro" id="IPR039750">
    <property type="entry name" value="DRC1/DRC2"/>
</dbReference>
<protein>
    <recommendedName>
        <fullName evidence="10">Dynein regulatory complex subunit 2</fullName>
    </recommendedName>
    <alternativeName>
        <fullName evidence="11">Coiled-coil domain-containing protein 65</fullName>
    </alternativeName>
</protein>
<keyword evidence="6" id="KW-0206">Cytoskeleton</keyword>
<evidence type="ECO:0000256" key="12">
    <source>
        <dbReference type="ARBA" id="ARBA00045865"/>
    </source>
</evidence>
<comment type="function">
    <text evidence="12">Component of the nexin-dynein regulatory complex (N-DRC), a key regulator of ciliary/flagellar motility which maintains the alignment and integrity of the distal axoneme and regulates microtubule sliding in motile axonemes. Plays a critical role in the assembly of N-DRC and also stabilizes the assembly of multiple inner dynein arms and radial spokes. Coassembles with DRC1 to form a central scaffold needed for assembly of the N-DRC and its attachment to the outer doublet microtubules.</text>
</comment>
<dbReference type="GO" id="GO:0060285">
    <property type="term" value="P:cilium-dependent cell motility"/>
    <property type="evidence" value="ECO:0007669"/>
    <property type="project" value="TreeGrafter"/>
</dbReference>
<dbReference type="GO" id="GO:0070286">
    <property type="term" value="P:axonemal dynein complex assembly"/>
    <property type="evidence" value="ECO:0007669"/>
    <property type="project" value="InterPro"/>
</dbReference>
<reference evidence="15" key="3">
    <citation type="submission" date="2020-05" db="UniProtKB">
        <authorList>
            <consortium name="EnsemblMetazoa"/>
        </authorList>
    </citation>
    <scope>IDENTIFICATION</scope>
    <source>
        <strain evidence="15">Jacobina</strain>
    </source>
</reference>
<keyword evidence="2" id="KW-0963">Cytoplasm</keyword>
<feature type="domain" description="Dynein regulatory complex protein 1/2 N-terminal" evidence="13">
    <location>
        <begin position="2"/>
        <end position="81"/>
    </location>
</feature>
<keyword evidence="7" id="KW-0966">Cell projection</keyword>
<evidence type="ECO:0000256" key="4">
    <source>
        <dbReference type="ARBA" id="ARBA00023054"/>
    </source>
</evidence>
<evidence type="ECO:0000256" key="3">
    <source>
        <dbReference type="ARBA" id="ARBA00022846"/>
    </source>
</evidence>
<evidence type="ECO:0000256" key="11">
    <source>
        <dbReference type="ARBA" id="ARBA00041517"/>
    </source>
</evidence>
<dbReference type="VEuPathDB" id="VectorBase:LLONM1_001216"/>
<evidence type="ECO:0000313" key="15">
    <source>
        <dbReference type="EnsemblMetazoa" id="LLOJ001518-PA"/>
    </source>
</evidence>
<evidence type="ECO:0000256" key="1">
    <source>
        <dbReference type="ARBA" id="ARBA00004611"/>
    </source>
</evidence>
<dbReference type="Proteomes" id="UP000092461">
    <property type="component" value="Unassembled WGS sequence"/>
</dbReference>
<evidence type="ECO:0000256" key="6">
    <source>
        <dbReference type="ARBA" id="ARBA00023212"/>
    </source>
</evidence>
<dbReference type="PANTHER" id="PTHR21625:SF0">
    <property type="entry name" value="DYNEIN REGULATORY COMPLEX SUBUNIT 2"/>
    <property type="match status" value="1"/>
</dbReference>
<evidence type="ECO:0000259" key="13">
    <source>
        <dbReference type="Pfam" id="PF14772"/>
    </source>
</evidence>
<evidence type="ECO:0000256" key="10">
    <source>
        <dbReference type="ARBA" id="ARBA00040899"/>
    </source>
</evidence>
<dbReference type="EMBL" id="GITU01010255">
    <property type="protein sequence ID" value="MBC1178958.1"/>
    <property type="molecule type" value="Transcribed_RNA"/>
</dbReference>
<dbReference type="GO" id="GO:0005858">
    <property type="term" value="C:axonemal dynein complex"/>
    <property type="evidence" value="ECO:0007669"/>
    <property type="project" value="InterPro"/>
</dbReference>
<proteinExistence type="inferred from homology"/>